<name>A0ABQ7ZKW6_BRANA</name>
<evidence type="ECO:0000256" key="4">
    <source>
        <dbReference type="ARBA" id="ARBA00022741"/>
    </source>
</evidence>
<dbReference type="EMBL" id="JAGKQM010000015">
    <property type="protein sequence ID" value="KAH0880818.1"/>
    <property type="molecule type" value="Genomic_DNA"/>
</dbReference>
<evidence type="ECO:0000256" key="8">
    <source>
        <dbReference type="ARBA" id="ARBA00048679"/>
    </source>
</evidence>
<proteinExistence type="inferred from homology"/>
<sequence>MAKGEPPLADLHPMRVLFIIPRENPPQVAHLDEHFSRPVKEFVSLSFTKVPAEEDDKAEAPEDEMKERKQKALKEKEMDNAAYNYFETSSKPYSKKALGRNRNRKSRKLLLMCLLLFVLEGTYYEEKRDLMSVLMLDEKIFPQVMNNSCVFCKGSDRIKISGNENPTACHYDPLQQAHPLETITAHVEPACGGRTVEEPLVLAFECLLKKARKT</sequence>
<comment type="similarity">
    <text evidence="1">Belongs to the protein kinase superfamily. STE Ser/Thr protein kinase family. STE20 subfamily.</text>
</comment>
<evidence type="ECO:0000256" key="6">
    <source>
        <dbReference type="ARBA" id="ARBA00022840"/>
    </source>
</evidence>
<keyword evidence="3" id="KW-0808">Transferase</keyword>
<keyword evidence="2" id="KW-0723">Serine/threonine-protein kinase</keyword>
<evidence type="ECO:0000256" key="3">
    <source>
        <dbReference type="ARBA" id="ARBA00022679"/>
    </source>
</evidence>
<keyword evidence="6" id="KW-0067">ATP-binding</keyword>
<dbReference type="InterPro" id="IPR050629">
    <property type="entry name" value="STE20/SPS1-PAK"/>
</dbReference>
<reference evidence="9 10" key="1">
    <citation type="submission" date="2021-05" db="EMBL/GenBank/DDBJ databases">
        <title>Genome Assembly of Synthetic Allotetraploid Brassica napus Reveals Homoeologous Exchanges between Subgenomes.</title>
        <authorList>
            <person name="Davis J.T."/>
        </authorList>
    </citation>
    <scope>NUCLEOTIDE SEQUENCE [LARGE SCALE GENOMIC DNA]</scope>
    <source>
        <strain evidence="10">cv. Da-Ae</strain>
        <tissue evidence="9">Seedling</tissue>
    </source>
</reference>
<gene>
    <name evidence="9" type="ORF">HID58_068212</name>
</gene>
<evidence type="ECO:0000256" key="1">
    <source>
        <dbReference type="ARBA" id="ARBA00008874"/>
    </source>
</evidence>
<evidence type="ECO:0000256" key="5">
    <source>
        <dbReference type="ARBA" id="ARBA00022777"/>
    </source>
</evidence>
<comment type="caution">
    <text evidence="9">The sequence shown here is derived from an EMBL/GenBank/DDBJ whole genome shotgun (WGS) entry which is preliminary data.</text>
</comment>
<organism evidence="9 10">
    <name type="scientific">Brassica napus</name>
    <name type="common">Rape</name>
    <dbReference type="NCBI Taxonomy" id="3708"/>
    <lineage>
        <taxon>Eukaryota</taxon>
        <taxon>Viridiplantae</taxon>
        <taxon>Streptophyta</taxon>
        <taxon>Embryophyta</taxon>
        <taxon>Tracheophyta</taxon>
        <taxon>Spermatophyta</taxon>
        <taxon>Magnoliopsida</taxon>
        <taxon>eudicotyledons</taxon>
        <taxon>Gunneridae</taxon>
        <taxon>Pentapetalae</taxon>
        <taxon>rosids</taxon>
        <taxon>malvids</taxon>
        <taxon>Brassicales</taxon>
        <taxon>Brassicaceae</taxon>
        <taxon>Brassiceae</taxon>
        <taxon>Brassica</taxon>
    </lineage>
</organism>
<evidence type="ECO:0000256" key="7">
    <source>
        <dbReference type="ARBA" id="ARBA00047899"/>
    </source>
</evidence>
<keyword evidence="5" id="KW-0418">Kinase</keyword>
<dbReference type="Proteomes" id="UP000824890">
    <property type="component" value="Unassembled WGS sequence"/>
</dbReference>
<evidence type="ECO:0000313" key="9">
    <source>
        <dbReference type="EMBL" id="KAH0880818.1"/>
    </source>
</evidence>
<comment type="catalytic activity">
    <reaction evidence="7">
        <text>L-threonyl-[protein] + ATP = O-phospho-L-threonyl-[protein] + ADP + H(+)</text>
        <dbReference type="Rhea" id="RHEA:46608"/>
        <dbReference type="Rhea" id="RHEA-COMP:11060"/>
        <dbReference type="Rhea" id="RHEA-COMP:11605"/>
        <dbReference type="ChEBI" id="CHEBI:15378"/>
        <dbReference type="ChEBI" id="CHEBI:30013"/>
        <dbReference type="ChEBI" id="CHEBI:30616"/>
        <dbReference type="ChEBI" id="CHEBI:61977"/>
        <dbReference type="ChEBI" id="CHEBI:456216"/>
        <dbReference type="EC" id="2.7.11.1"/>
    </reaction>
</comment>
<dbReference type="PANTHER" id="PTHR48012:SF10">
    <property type="entry name" value="FI20177P1"/>
    <property type="match status" value="1"/>
</dbReference>
<comment type="catalytic activity">
    <reaction evidence="8">
        <text>L-seryl-[protein] + ATP = O-phospho-L-seryl-[protein] + ADP + H(+)</text>
        <dbReference type="Rhea" id="RHEA:17989"/>
        <dbReference type="Rhea" id="RHEA-COMP:9863"/>
        <dbReference type="Rhea" id="RHEA-COMP:11604"/>
        <dbReference type="ChEBI" id="CHEBI:15378"/>
        <dbReference type="ChEBI" id="CHEBI:29999"/>
        <dbReference type="ChEBI" id="CHEBI:30616"/>
        <dbReference type="ChEBI" id="CHEBI:83421"/>
        <dbReference type="ChEBI" id="CHEBI:456216"/>
        <dbReference type="EC" id="2.7.11.1"/>
    </reaction>
</comment>
<evidence type="ECO:0000256" key="2">
    <source>
        <dbReference type="ARBA" id="ARBA00022527"/>
    </source>
</evidence>
<dbReference type="PANTHER" id="PTHR48012">
    <property type="entry name" value="STERILE20-LIKE KINASE, ISOFORM B-RELATED"/>
    <property type="match status" value="1"/>
</dbReference>
<protein>
    <submittedName>
        <fullName evidence="9">Uncharacterized protein</fullName>
    </submittedName>
</protein>
<keyword evidence="4" id="KW-0547">Nucleotide-binding</keyword>
<accession>A0ABQ7ZKW6</accession>
<evidence type="ECO:0000313" key="10">
    <source>
        <dbReference type="Proteomes" id="UP000824890"/>
    </source>
</evidence>
<keyword evidence="10" id="KW-1185">Reference proteome</keyword>